<proteinExistence type="predicted"/>
<dbReference type="EMBL" id="CM014082">
    <property type="protein sequence ID" value="TKS70876.1"/>
    <property type="molecule type" value="Genomic_DNA"/>
</dbReference>
<protein>
    <submittedName>
        <fullName evidence="2">Uncharacterized protein</fullName>
    </submittedName>
</protein>
<dbReference type="AlphaFoldDB" id="A0A4U5U911"/>
<dbReference type="Proteomes" id="UP000298787">
    <property type="component" value="Chromosome 5"/>
</dbReference>
<accession>A0A4U5U911</accession>
<feature type="region of interest" description="Disordered" evidence="1">
    <location>
        <begin position="1"/>
        <end position="29"/>
    </location>
</feature>
<gene>
    <name evidence="2" type="ORF">D9C73_005675</name>
</gene>
<sequence length="70" mass="7168">MNADEVSPKLSAPASVESRGISDGCSSGPSACSYLTEVPRSYGAPLVFDSSTGLPPRAAVDDVSDDALHR</sequence>
<feature type="region of interest" description="Disordered" evidence="1">
    <location>
        <begin position="48"/>
        <end position="70"/>
    </location>
</feature>
<keyword evidence="3" id="KW-1185">Reference proteome</keyword>
<evidence type="ECO:0000313" key="2">
    <source>
        <dbReference type="EMBL" id="TKS70876.1"/>
    </source>
</evidence>
<reference evidence="2 3" key="1">
    <citation type="submission" date="2019-01" db="EMBL/GenBank/DDBJ databases">
        <title>Genome Assembly of Collichthys lucidus.</title>
        <authorList>
            <person name="Cai M."/>
            <person name="Xiao S."/>
        </authorList>
    </citation>
    <scope>NUCLEOTIDE SEQUENCE [LARGE SCALE GENOMIC DNA]</scope>
    <source>
        <strain evidence="2">JT15FE1705JMU</strain>
        <tissue evidence="2">Muscle</tissue>
    </source>
</reference>
<evidence type="ECO:0000313" key="3">
    <source>
        <dbReference type="Proteomes" id="UP000298787"/>
    </source>
</evidence>
<name>A0A4U5U911_COLLU</name>
<evidence type="ECO:0000256" key="1">
    <source>
        <dbReference type="SAM" id="MobiDB-lite"/>
    </source>
</evidence>
<organism evidence="2 3">
    <name type="scientific">Collichthys lucidus</name>
    <name type="common">Big head croaker</name>
    <name type="synonym">Sciaena lucida</name>
    <dbReference type="NCBI Taxonomy" id="240159"/>
    <lineage>
        <taxon>Eukaryota</taxon>
        <taxon>Metazoa</taxon>
        <taxon>Chordata</taxon>
        <taxon>Craniata</taxon>
        <taxon>Vertebrata</taxon>
        <taxon>Euteleostomi</taxon>
        <taxon>Actinopterygii</taxon>
        <taxon>Neopterygii</taxon>
        <taxon>Teleostei</taxon>
        <taxon>Neoteleostei</taxon>
        <taxon>Acanthomorphata</taxon>
        <taxon>Eupercaria</taxon>
        <taxon>Sciaenidae</taxon>
        <taxon>Collichthys</taxon>
    </lineage>
</organism>